<organism evidence="5 6">
    <name type="scientific">Gigaspora rosea</name>
    <dbReference type="NCBI Taxonomy" id="44941"/>
    <lineage>
        <taxon>Eukaryota</taxon>
        <taxon>Fungi</taxon>
        <taxon>Fungi incertae sedis</taxon>
        <taxon>Mucoromycota</taxon>
        <taxon>Glomeromycotina</taxon>
        <taxon>Glomeromycetes</taxon>
        <taxon>Diversisporales</taxon>
        <taxon>Gigasporaceae</taxon>
        <taxon>Gigaspora</taxon>
    </lineage>
</organism>
<dbReference type="PANTHER" id="PTHR24114">
    <property type="entry name" value="LEUCINE RICH REPEAT FAMILY PROTEIN"/>
    <property type="match status" value="1"/>
</dbReference>
<dbReference type="InterPro" id="IPR052394">
    <property type="entry name" value="LRR-containing"/>
</dbReference>
<dbReference type="GO" id="GO:0005524">
    <property type="term" value="F:ATP binding"/>
    <property type="evidence" value="ECO:0007669"/>
    <property type="project" value="UniProtKB-UniRule"/>
</dbReference>
<dbReference type="Pfam" id="PF13516">
    <property type="entry name" value="LRR_6"/>
    <property type="match status" value="12"/>
</dbReference>
<keyword evidence="1" id="KW-0433">Leucine-rich repeat</keyword>
<gene>
    <name evidence="5" type="ORF">C2G38_2240555</name>
</gene>
<dbReference type="EMBL" id="QKWP01000123">
    <property type="protein sequence ID" value="RIB26781.1"/>
    <property type="molecule type" value="Genomic_DNA"/>
</dbReference>
<keyword evidence="2" id="KW-0677">Repeat</keyword>
<keyword evidence="6" id="KW-1185">Reference proteome</keyword>
<keyword evidence="3" id="KW-0547">Nucleotide-binding</keyword>
<feature type="binding site" evidence="3">
    <location>
        <position position="55"/>
    </location>
    <ligand>
        <name>ATP</name>
        <dbReference type="ChEBI" id="CHEBI:30616"/>
    </ligand>
</feature>
<dbReference type="PROSITE" id="PS50011">
    <property type="entry name" value="PROTEIN_KINASE_DOM"/>
    <property type="match status" value="1"/>
</dbReference>
<evidence type="ECO:0000256" key="2">
    <source>
        <dbReference type="ARBA" id="ARBA00022737"/>
    </source>
</evidence>
<dbReference type="InterPro" id="IPR032675">
    <property type="entry name" value="LRR_dom_sf"/>
</dbReference>
<dbReference type="SMART" id="SM00368">
    <property type="entry name" value="LRR_RI"/>
    <property type="match status" value="12"/>
</dbReference>
<evidence type="ECO:0000313" key="5">
    <source>
        <dbReference type="EMBL" id="RIB26781.1"/>
    </source>
</evidence>
<reference evidence="5 6" key="1">
    <citation type="submission" date="2018-06" db="EMBL/GenBank/DDBJ databases">
        <title>Comparative genomics reveals the genomic features of Rhizophagus irregularis, R. cerebriforme, R. diaphanum and Gigaspora rosea, and their symbiotic lifestyle signature.</title>
        <authorList>
            <person name="Morin E."/>
            <person name="San Clemente H."/>
            <person name="Chen E.C.H."/>
            <person name="De La Providencia I."/>
            <person name="Hainaut M."/>
            <person name="Kuo A."/>
            <person name="Kohler A."/>
            <person name="Murat C."/>
            <person name="Tang N."/>
            <person name="Roy S."/>
            <person name="Loubradou J."/>
            <person name="Henrissat B."/>
            <person name="Grigoriev I.V."/>
            <person name="Corradi N."/>
            <person name="Roux C."/>
            <person name="Martin F.M."/>
        </authorList>
    </citation>
    <scope>NUCLEOTIDE SEQUENCE [LARGE SCALE GENOMIC DNA]</scope>
    <source>
        <strain evidence="5 6">DAOM 194757</strain>
    </source>
</reference>
<dbReference type="GO" id="GO:0004672">
    <property type="term" value="F:protein kinase activity"/>
    <property type="evidence" value="ECO:0007669"/>
    <property type="project" value="InterPro"/>
</dbReference>
<sequence length="758" mass="83489">MENTPEEWLEKSISDGHINYLEYNKFTDRTIIGTGAFGKIFKCEWKDCELMVALKCLKIDTHLSLDEKIIKDFINELKLLRKVSSHPNIISFYGVTKDCDGHYHMVMQYANEGTLREYLKAEFNNLQWKDKLHIAREIGLGLLFLHDNHIVHRDLHSKNILIHQKQPKIADFGLSKQINETSMMTSDSTIHGMLAYIEPQCFIVHRYKRNKKSDVYSFGVILWEISSGRPPFESFDAFIIFSLAFQGKREEPIEGTPLKYIELYKQCWDKNPDNRPETKLIFNTLNQLANEGLYQFTTDEHLIKNNAIFSSPVNSHLNSLGIKTSAPLYLSDTINSRTSVQDNSTLEKLKSEAYECLKQCKFLEALGLFEEVLKNSKNIPEDKENASTWDLSGYRFELKNLVELINVLYKNTMLTSLNLHDNNLGAEEGKALADALCKNFTLTSLDLSHNELGLKGGKAFAVALCKNITLKILNLGSNKLGSVEGKVLANALCKNSTLTSLKLYGNKLGAEGGKALADALCKNTTLTSLNLNDNELGSEKEKQGGKAFADALCKNTTLTSLDLSYNELGSEGGKAFADALCKNTTLTSLILRYNELGSEGGKALADALCKNTTLALLNLDGNELGSEGGKALADALCKNTTLISLNLNGNKLGSEGGKALADALCKNSTLTSLDLSYNRLGSGVGKALANALCTNTSLTSLNLAINWLESEEGKALADALGKNISLKVLDLRYNVLGTGGKALADALGKNISLKDLDL</sequence>
<dbReference type="InterPro" id="IPR001611">
    <property type="entry name" value="Leu-rich_rpt"/>
</dbReference>
<dbReference type="Gene3D" id="1.10.510.10">
    <property type="entry name" value="Transferase(Phosphotransferase) domain 1"/>
    <property type="match status" value="1"/>
</dbReference>
<keyword evidence="5" id="KW-0808">Transferase</keyword>
<dbReference type="PROSITE" id="PS00107">
    <property type="entry name" value="PROTEIN_KINASE_ATP"/>
    <property type="match status" value="1"/>
</dbReference>
<dbReference type="Proteomes" id="UP000266673">
    <property type="component" value="Unassembled WGS sequence"/>
</dbReference>
<dbReference type="Gene3D" id="3.80.10.10">
    <property type="entry name" value="Ribonuclease Inhibitor"/>
    <property type="match status" value="5"/>
</dbReference>
<protein>
    <submittedName>
        <fullName evidence="5">Kinase-like domain-containing protein</fullName>
    </submittedName>
</protein>
<dbReference type="PRINTS" id="PR00109">
    <property type="entry name" value="TYRKINASE"/>
</dbReference>
<dbReference type="OrthoDB" id="333024at2759"/>
<dbReference type="InterPro" id="IPR017441">
    <property type="entry name" value="Protein_kinase_ATP_BS"/>
</dbReference>
<dbReference type="AlphaFoldDB" id="A0A397VY75"/>
<feature type="domain" description="Protein kinase" evidence="4">
    <location>
        <begin position="26"/>
        <end position="297"/>
    </location>
</feature>
<dbReference type="InterPro" id="IPR011009">
    <property type="entry name" value="Kinase-like_dom_sf"/>
</dbReference>
<name>A0A397VY75_9GLOM</name>
<dbReference type="STRING" id="44941.A0A397VY75"/>
<comment type="caution">
    <text evidence="5">The sequence shown here is derived from an EMBL/GenBank/DDBJ whole genome shotgun (WGS) entry which is preliminary data.</text>
</comment>
<dbReference type="InterPro" id="IPR001245">
    <property type="entry name" value="Ser-Thr/Tyr_kinase_cat_dom"/>
</dbReference>
<keyword evidence="3" id="KW-0067">ATP-binding</keyword>
<dbReference type="SUPFAM" id="SSF52047">
    <property type="entry name" value="RNI-like"/>
    <property type="match status" value="2"/>
</dbReference>
<dbReference type="Pfam" id="PF07714">
    <property type="entry name" value="PK_Tyr_Ser-Thr"/>
    <property type="match status" value="1"/>
</dbReference>
<dbReference type="PANTHER" id="PTHR24114:SF2">
    <property type="entry name" value="F-BOX DOMAIN-CONTAINING PROTEIN-RELATED"/>
    <property type="match status" value="1"/>
</dbReference>
<dbReference type="InterPro" id="IPR000719">
    <property type="entry name" value="Prot_kinase_dom"/>
</dbReference>
<proteinExistence type="predicted"/>
<evidence type="ECO:0000256" key="1">
    <source>
        <dbReference type="ARBA" id="ARBA00022614"/>
    </source>
</evidence>
<keyword evidence="5" id="KW-0418">Kinase</keyword>
<evidence type="ECO:0000259" key="4">
    <source>
        <dbReference type="PROSITE" id="PS50011"/>
    </source>
</evidence>
<accession>A0A397VY75</accession>
<evidence type="ECO:0000313" key="6">
    <source>
        <dbReference type="Proteomes" id="UP000266673"/>
    </source>
</evidence>
<dbReference type="SUPFAM" id="SSF56112">
    <property type="entry name" value="Protein kinase-like (PK-like)"/>
    <property type="match status" value="1"/>
</dbReference>
<evidence type="ECO:0000256" key="3">
    <source>
        <dbReference type="PROSITE-ProRule" id="PRU10141"/>
    </source>
</evidence>